<dbReference type="RefSeq" id="XP_013793794.2">
    <property type="nucleotide sequence ID" value="XM_013938340.2"/>
</dbReference>
<protein>
    <recommendedName>
        <fullName evidence="8">Transporter</fullName>
    </recommendedName>
</protein>
<evidence type="ECO:0000256" key="9">
    <source>
        <dbReference type="SAM" id="Phobius"/>
    </source>
</evidence>
<proteinExistence type="inferred from homology"/>
<keyword evidence="3 8" id="KW-0813">Transport</keyword>
<dbReference type="InterPro" id="IPR037272">
    <property type="entry name" value="SNS_sf"/>
</dbReference>
<dbReference type="PANTHER" id="PTHR11616">
    <property type="entry name" value="SODIUM/CHLORIDE DEPENDENT TRANSPORTER"/>
    <property type="match status" value="1"/>
</dbReference>
<keyword evidence="5 8" id="KW-0769">Symport</keyword>
<sequence length="204" mass="23061">MLSLEMAPENEKSETVSVEKGVKEIMTLDEMNQFVTKPDEEKIEPERGEWGGKLDFIFSCISYAVGLGNVWRFPYLCYENGGGAFLFPYLICLILCAVPLFFLEVAIGQYLSIGGIGIWNLVPIFKGIGFASMTIVCLYNIYYVVIIAWTLFYLVSSMTSQLPWETCGNWWNTENCVKEGTNITGLNITAAETESPIIEFWEYV</sequence>
<feature type="transmembrane region" description="Helical" evidence="9">
    <location>
        <begin position="127"/>
        <end position="155"/>
    </location>
</feature>
<reference evidence="11" key="1">
    <citation type="submission" date="2025-08" db="UniProtKB">
        <authorList>
            <consortium name="RefSeq"/>
        </authorList>
    </citation>
    <scope>IDENTIFICATION</scope>
    <source>
        <tissue evidence="11">Muscle</tissue>
    </source>
</reference>
<keyword evidence="10" id="KW-1185">Reference proteome</keyword>
<dbReference type="PRINTS" id="PR00176">
    <property type="entry name" value="NANEUSMPORT"/>
</dbReference>
<feature type="transmembrane region" description="Helical" evidence="9">
    <location>
        <begin position="85"/>
        <end position="107"/>
    </location>
</feature>
<evidence type="ECO:0000256" key="8">
    <source>
        <dbReference type="RuleBase" id="RU003732"/>
    </source>
</evidence>
<keyword evidence="4 8" id="KW-0812">Transmembrane</keyword>
<name>A0ABM1C436_LIMPO</name>
<keyword evidence="7 9" id="KW-0472">Membrane</keyword>
<dbReference type="GeneID" id="106477817"/>
<evidence type="ECO:0000256" key="3">
    <source>
        <dbReference type="ARBA" id="ARBA00022448"/>
    </source>
</evidence>
<accession>A0ABM1C436</accession>
<evidence type="ECO:0000256" key="7">
    <source>
        <dbReference type="ARBA" id="ARBA00023136"/>
    </source>
</evidence>
<dbReference type="Proteomes" id="UP000694941">
    <property type="component" value="Unplaced"/>
</dbReference>
<evidence type="ECO:0000256" key="1">
    <source>
        <dbReference type="ARBA" id="ARBA00004141"/>
    </source>
</evidence>
<dbReference type="InterPro" id="IPR000175">
    <property type="entry name" value="Na/ntran_symport"/>
</dbReference>
<evidence type="ECO:0000313" key="10">
    <source>
        <dbReference type="Proteomes" id="UP000694941"/>
    </source>
</evidence>
<evidence type="ECO:0000256" key="6">
    <source>
        <dbReference type="ARBA" id="ARBA00022989"/>
    </source>
</evidence>
<gene>
    <name evidence="11" type="primary">LOC106477817</name>
</gene>
<dbReference type="Pfam" id="PF00209">
    <property type="entry name" value="SNF"/>
    <property type="match status" value="1"/>
</dbReference>
<evidence type="ECO:0000256" key="4">
    <source>
        <dbReference type="ARBA" id="ARBA00022692"/>
    </source>
</evidence>
<evidence type="ECO:0000256" key="5">
    <source>
        <dbReference type="ARBA" id="ARBA00022847"/>
    </source>
</evidence>
<comment type="subcellular location">
    <subcellularLocation>
        <location evidence="1">Membrane</location>
        <topology evidence="1">Multi-pass membrane protein</topology>
    </subcellularLocation>
</comment>
<organism evidence="10 11">
    <name type="scientific">Limulus polyphemus</name>
    <name type="common">Atlantic horseshoe crab</name>
    <dbReference type="NCBI Taxonomy" id="6850"/>
    <lineage>
        <taxon>Eukaryota</taxon>
        <taxon>Metazoa</taxon>
        <taxon>Ecdysozoa</taxon>
        <taxon>Arthropoda</taxon>
        <taxon>Chelicerata</taxon>
        <taxon>Merostomata</taxon>
        <taxon>Xiphosura</taxon>
        <taxon>Limulidae</taxon>
        <taxon>Limulus</taxon>
    </lineage>
</organism>
<dbReference type="PANTHER" id="PTHR11616:SF309">
    <property type="entry name" value="TRANSPORTER"/>
    <property type="match status" value="1"/>
</dbReference>
<comment type="similarity">
    <text evidence="2 8">Belongs to the sodium:neurotransmitter symporter (SNF) (TC 2.A.22) family.</text>
</comment>
<dbReference type="PROSITE" id="PS00610">
    <property type="entry name" value="NA_NEUROTRAN_SYMP_1"/>
    <property type="match status" value="1"/>
</dbReference>
<dbReference type="SUPFAM" id="SSF161070">
    <property type="entry name" value="SNF-like"/>
    <property type="match status" value="1"/>
</dbReference>
<keyword evidence="6 9" id="KW-1133">Transmembrane helix</keyword>
<dbReference type="PROSITE" id="PS50267">
    <property type="entry name" value="NA_NEUROTRAN_SYMP_3"/>
    <property type="match status" value="1"/>
</dbReference>
<evidence type="ECO:0000256" key="2">
    <source>
        <dbReference type="ARBA" id="ARBA00006459"/>
    </source>
</evidence>
<dbReference type="PROSITE" id="PS00754">
    <property type="entry name" value="NA_NEUROTRAN_SYMP_2"/>
    <property type="match status" value="1"/>
</dbReference>
<evidence type="ECO:0000313" key="11">
    <source>
        <dbReference type="RefSeq" id="XP_013793794.2"/>
    </source>
</evidence>